<name>A0A369C2S9_9GAMM</name>
<dbReference type="RefSeq" id="WP_114280866.1">
    <property type="nucleotide sequence ID" value="NZ_QPJY01000011.1"/>
</dbReference>
<dbReference type="GO" id="GO:0016757">
    <property type="term" value="F:glycosyltransferase activity"/>
    <property type="evidence" value="ECO:0007669"/>
    <property type="project" value="UniProtKB-KW"/>
</dbReference>
<dbReference type="CDD" id="cd03811">
    <property type="entry name" value="GT4_GT28_WabH-like"/>
    <property type="match status" value="1"/>
</dbReference>
<dbReference type="SUPFAM" id="SSF53756">
    <property type="entry name" value="UDP-Glycosyltransferase/glycogen phosphorylase"/>
    <property type="match status" value="1"/>
</dbReference>
<evidence type="ECO:0000313" key="5">
    <source>
        <dbReference type="Proteomes" id="UP000252707"/>
    </source>
</evidence>
<dbReference type="PANTHER" id="PTHR12526:SF510">
    <property type="entry name" value="D-INOSITOL 3-PHOSPHATE GLYCOSYLTRANSFERASE"/>
    <property type="match status" value="1"/>
</dbReference>
<organism evidence="4 5">
    <name type="scientific">Thioalbus denitrificans</name>
    <dbReference type="NCBI Taxonomy" id="547122"/>
    <lineage>
        <taxon>Bacteria</taxon>
        <taxon>Pseudomonadati</taxon>
        <taxon>Pseudomonadota</taxon>
        <taxon>Gammaproteobacteria</taxon>
        <taxon>Chromatiales</taxon>
        <taxon>Ectothiorhodospiraceae</taxon>
        <taxon>Thioalbus</taxon>
    </lineage>
</organism>
<dbReference type="InterPro" id="IPR028098">
    <property type="entry name" value="Glyco_trans_4-like_N"/>
</dbReference>
<evidence type="ECO:0000259" key="3">
    <source>
        <dbReference type="Pfam" id="PF13439"/>
    </source>
</evidence>
<keyword evidence="1" id="KW-0328">Glycosyltransferase</keyword>
<dbReference type="EMBL" id="QPJY01000011">
    <property type="protein sequence ID" value="RCX26184.1"/>
    <property type="molecule type" value="Genomic_DNA"/>
</dbReference>
<evidence type="ECO:0000256" key="1">
    <source>
        <dbReference type="ARBA" id="ARBA00022676"/>
    </source>
</evidence>
<protein>
    <submittedName>
        <fullName evidence="4">Glycosyltransferase involved in cell wall biosynthesis</fullName>
    </submittedName>
</protein>
<sequence length="360" mass="38959">MALIPSLHIIGSRRGGGAERFFTRLVAALNRAGHPATAVCRPGSWVAENLAEEIPRILLPMPGAWDPVARWRLGRLIRRSGAAVVQTYMGRATRLVRLPTGRKPVHVARLGGFYDLRQYRHAHAWVGNTGELERHLREGGLAPARIFRIGNFAEPATPDPEAAARLRGQLGLPAECRVALCVARLHPNKGIDTLLEAWARLPEAPGGAPARLVIVGDGPLREALHGQARALGLERRVVWAGWQNDPAPWYELADLFVCPSRHEPLGNVVLEAWAHRRAVVATRSDGPLELIEPERDGVLVPVDDAAALAAALERSLAQSGEARAALGAAGYRKLLAGHSPEAVVEAYLALYRSLLAEARA</sequence>
<reference evidence="4 5" key="1">
    <citation type="submission" date="2018-07" db="EMBL/GenBank/DDBJ databases">
        <title>Genomic Encyclopedia of Type Strains, Phase IV (KMG-IV): sequencing the most valuable type-strain genomes for metagenomic binning, comparative biology and taxonomic classification.</title>
        <authorList>
            <person name="Goeker M."/>
        </authorList>
    </citation>
    <scope>NUCLEOTIDE SEQUENCE [LARGE SCALE GENOMIC DNA]</scope>
    <source>
        <strain evidence="4 5">DSM 26407</strain>
    </source>
</reference>
<proteinExistence type="predicted"/>
<comment type="caution">
    <text evidence="4">The sequence shown here is derived from an EMBL/GenBank/DDBJ whole genome shotgun (WGS) entry which is preliminary data.</text>
</comment>
<keyword evidence="5" id="KW-1185">Reference proteome</keyword>
<dbReference type="Pfam" id="PF13439">
    <property type="entry name" value="Glyco_transf_4"/>
    <property type="match status" value="1"/>
</dbReference>
<dbReference type="Gene3D" id="3.40.50.2000">
    <property type="entry name" value="Glycogen Phosphorylase B"/>
    <property type="match status" value="2"/>
</dbReference>
<dbReference type="PANTHER" id="PTHR12526">
    <property type="entry name" value="GLYCOSYLTRANSFERASE"/>
    <property type="match status" value="1"/>
</dbReference>
<accession>A0A369C2S9</accession>
<keyword evidence="2 4" id="KW-0808">Transferase</keyword>
<gene>
    <name evidence="4" type="ORF">DFQ59_11158</name>
</gene>
<dbReference type="Pfam" id="PF13692">
    <property type="entry name" value="Glyco_trans_1_4"/>
    <property type="match status" value="1"/>
</dbReference>
<dbReference type="OrthoDB" id="9792269at2"/>
<feature type="domain" description="Glycosyltransferase subfamily 4-like N-terminal" evidence="3">
    <location>
        <begin position="16"/>
        <end position="152"/>
    </location>
</feature>
<evidence type="ECO:0000256" key="2">
    <source>
        <dbReference type="ARBA" id="ARBA00022679"/>
    </source>
</evidence>
<dbReference type="AlphaFoldDB" id="A0A369C2S9"/>
<evidence type="ECO:0000313" key="4">
    <source>
        <dbReference type="EMBL" id="RCX26184.1"/>
    </source>
</evidence>
<dbReference type="Proteomes" id="UP000252707">
    <property type="component" value="Unassembled WGS sequence"/>
</dbReference>